<dbReference type="InterPro" id="IPR000845">
    <property type="entry name" value="Nucleoside_phosphorylase_d"/>
</dbReference>
<keyword evidence="5" id="KW-1185">Reference proteome</keyword>
<dbReference type="AlphaFoldDB" id="A0A1M5DNE1"/>
<dbReference type="UniPathway" id="UPA00079"/>
<evidence type="ECO:0000313" key="5">
    <source>
        <dbReference type="Proteomes" id="UP000184076"/>
    </source>
</evidence>
<comment type="catalytic activity">
    <reaction evidence="1">
        <text>futalosine + H2O = dehypoxanthine futalosine + hypoxanthine</text>
        <dbReference type="Rhea" id="RHEA:25904"/>
        <dbReference type="ChEBI" id="CHEBI:15377"/>
        <dbReference type="ChEBI" id="CHEBI:17368"/>
        <dbReference type="ChEBI" id="CHEBI:58863"/>
        <dbReference type="ChEBI" id="CHEBI:58864"/>
        <dbReference type="EC" id="3.2.2.26"/>
    </reaction>
</comment>
<dbReference type="EMBL" id="FQVB01000024">
    <property type="protein sequence ID" value="SHF68490.1"/>
    <property type="molecule type" value="Genomic_DNA"/>
</dbReference>
<proteinExistence type="inferred from homology"/>
<dbReference type="GO" id="GO:0008930">
    <property type="term" value="F:methylthioadenosine nucleosidase activity"/>
    <property type="evidence" value="ECO:0007669"/>
    <property type="project" value="TreeGrafter"/>
</dbReference>
<evidence type="ECO:0000256" key="1">
    <source>
        <dbReference type="HAMAP-Rule" id="MF_00991"/>
    </source>
</evidence>
<evidence type="ECO:0000256" key="2">
    <source>
        <dbReference type="NCBIfam" id="TIGR03664"/>
    </source>
</evidence>
<dbReference type="InterPro" id="IPR035994">
    <property type="entry name" value="Nucleoside_phosphorylase_sf"/>
</dbReference>
<organism evidence="4 5">
    <name type="scientific">Desulfacinum infernum DSM 9756</name>
    <dbReference type="NCBI Taxonomy" id="1121391"/>
    <lineage>
        <taxon>Bacteria</taxon>
        <taxon>Pseudomonadati</taxon>
        <taxon>Thermodesulfobacteriota</taxon>
        <taxon>Syntrophobacteria</taxon>
        <taxon>Syntrophobacterales</taxon>
        <taxon>Syntrophobacteraceae</taxon>
        <taxon>Desulfacinum</taxon>
    </lineage>
</organism>
<sequence>MTGNHRGRCDLLLLGAVESEIFPMVSRLARVRRRSGPFGDTWEGFWGDLQVTAAVTGIGKVNAAGATACLLERWAPSLVCVVGSAGAYSGGPLRVGDVLVASEVVAGDEGVWESRGFRSMRAIGIPLAHDAGKPLFGRYPLDRSPWYRRIREITPVGAFGTFHIRYGPLLTVGMVSGDERIALERFSRYDAWAEDMEGSAVAQVCLRYGVPVLQCRGISNPAGVRDKAWWRLEEALDHCHRVLQRWLDAGLPAEETENGTEAPPSWNGRSP</sequence>
<dbReference type="GO" id="GO:0009116">
    <property type="term" value="P:nucleoside metabolic process"/>
    <property type="evidence" value="ECO:0007669"/>
    <property type="project" value="InterPro"/>
</dbReference>
<dbReference type="NCBIfam" id="TIGR03664">
    <property type="entry name" value="fut_nucase"/>
    <property type="match status" value="1"/>
</dbReference>
<dbReference type="RefSeq" id="WP_073039920.1">
    <property type="nucleotide sequence ID" value="NZ_FQVB01000024.1"/>
</dbReference>
<dbReference type="Pfam" id="PF01048">
    <property type="entry name" value="PNP_UDP_1"/>
    <property type="match status" value="1"/>
</dbReference>
<comment type="similarity">
    <text evidence="1">Belongs to the PNP/UDP phosphorylase family. Futalosine hydrolase subfamily.</text>
</comment>
<dbReference type="Gene3D" id="3.40.50.1580">
    <property type="entry name" value="Nucleoside phosphorylase domain"/>
    <property type="match status" value="1"/>
</dbReference>
<dbReference type="PANTHER" id="PTHR46832:SF2">
    <property type="entry name" value="FUTALOSINE HYDROLASE"/>
    <property type="match status" value="1"/>
</dbReference>
<keyword evidence="1 4" id="KW-0378">Hydrolase</keyword>
<dbReference type="OrthoDB" id="9788270at2"/>
<dbReference type="HAMAP" id="MF_00991">
    <property type="entry name" value="MqnB"/>
    <property type="match status" value="1"/>
</dbReference>
<dbReference type="EC" id="3.2.2.26" evidence="1 2"/>
<dbReference type="PANTHER" id="PTHR46832">
    <property type="entry name" value="5'-METHYLTHIOADENOSINE/S-ADENOSYLHOMOCYSTEINE NUCLEOSIDASE"/>
    <property type="match status" value="1"/>
</dbReference>
<dbReference type="GO" id="GO:0008782">
    <property type="term" value="F:adenosylhomocysteine nucleosidase activity"/>
    <property type="evidence" value="ECO:0007669"/>
    <property type="project" value="TreeGrafter"/>
</dbReference>
<dbReference type="GO" id="GO:0019284">
    <property type="term" value="P:L-methionine salvage from S-adenosylmethionine"/>
    <property type="evidence" value="ECO:0007669"/>
    <property type="project" value="TreeGrafter"/>
</dbReference>
<dbReference type="STRING" id="1121391.SAMN02745206_02473"/>
<dbReference type="SUPFAM" id="SSF53167">
    <property type="entry name" value="Purine and uridine phosphorylases"/>
    <property type="match status" value="1"/>
</dbReference>
<comment type="function">
    <text evidence="1">Catalyzes the hydrolysis of futalosine (FL) to dehypoxanthine futalosine (DHFL) and hypoxanthine, a step in the biosynthesis of menaquinone (MK, vitamin K2).</text>
</comment>
<name>A0A1M5DNE1_9BACT</name>
<evidence type="ECO:0000259" key="3">
    <source>
        <dbReference type="Pfam" id="PF01048"/>
    </source>
</evidence>
<dbReference type="InterPro" id="IPR019963">
    <property type="entry name" value="FL_hydrolase_MqnB"/>
</dbReference>
<comment type="pathway">
    <text evidence="1">Quinol/quinone metabolism; menaquinone biosynthesis.</text>
</comment>
<protein>
    <recommendedName>
        <fullName evidence="1 2">Futalosine hydrolase</fullName>
        <shortName evidence="1">FL hydrolase</shortName>
        <ecNumber evidence="1 2">3.2.2.26</ecNumber>
    </recommendedName>
    <alternativeName>
        <fullName evidence="1">Futalosine nucleosidase</fullName>
    </alternativeName>
    <alternativeName>
        <fullName evidence="1">Menaquinone biosynthetic enzyme MqnB</fullName>
    </alternativeName>
</protein>
<dbReference type="Proteomes" id="UP000184076">
    <property type="component" value="Unassembled WGS sequence"/>
</dbReference>
<reference evidence="5" key="1">
    <citation type="submission" date="2016-11" db="EMBL/GenBank/DDBJ databases">
        <authorList>
            <person name="Varghese N."/>
            <person name="Submissions S."/>
        </authorList>
    </citation>
    <scope>NUCLEOTIDE SEQUENCE [LARGE SCALE GENOMIC DNA]</scope>
    <source>
        <strain evidence="5">DSM 9756</strain>
    </source>
</reference>
<evidence type="ECO:0000313" key="4">
    <source>
        <dbReference type="EMBL" id="SHF68490.1"/>
    </source>
</evidence>
<dbReference type="CDD" id="cd17766">
    <property type="entry name" value="futalosine_nucleosidase_MqnB"/>
    <property type="match status" value="1"/>
</dbReference>
<accession>A0A1M5DNE1</accession>
<dbReference type="GO" id="GO:0005829">
    <property type="term" value="C:cytosol"/>
    <property type="evidence" value="ECO:0007669"/>
    <property type="project" value="TreeGrafter"/>
</dbReference>
<feature type="domain" description="Nucleoside phosphorylase" evidence="3">
    <location>
        <begin position="36"/>
        <end position="243"/>
    </location>
</feature>
<gene>
    <name evidence="1" type="primary">mqnB</name>
    <name evidence="4" type="ORF">SAMN02745206_02473</name>
</gene>
<dbReference type="GO" id="GO:0009234">
    <property type="term" value="P:menaquinone biosynthetic process"/>
    <property type="evidence" value="ECO:0007669"/>
    <property type="project" value="UniProtKB-UniRule"/>
</dbReference>
<keyword evidence="1" id="KW-0474">Menaquinone biosynthesis</keyword>